<reference evidence="2" key="1">
    <citation type="submission" date="2023-03" db="EMBL/GenBank/DDBJ databases">
        <title>Massive genome expansion in bonnet fungi (Mycena s.s.) driven by repeated elements and novel gene families across ecological guilds.</title>
        <authorList>
            <consortium name="Lawrence Berkeley National Laboratory"/>
            <person name="Harder C.B."/>
            <person name="Miyauchi S."/>
            <person name="Viragh M."/>
            <person name="Kuo A."/>
            <person name="Thoen E."/>
            <person name="Andreopoulos B."/>
            <person name="Lu D."/>
            <person name="Skrede I."/>
            <person name="Drula E."/>
            <person name="Henrissat B."/>
            <person name="Morin E."/>
            <person name="Kohler A."/>
            <person name="Barry K."/>
            <person name="LaButti K."/>
            <person name="Morin E."/>
            <person name="Salamov A."/>
            <person name="Lipzen A."/>
            <person name="Mereny Z."/>
            <person name="Hegedus B."/>
            <person name="Baldrian P."/>
            <person name="Stursova M."/>
            <person name="Weitz H."/>
            <person name="Taylor A."/>
            <person name="Grigoriev I.V."/>
            <person name="Nagy L.G."/>
            <person name="Martin F."/>
            <person name="Kauserud H."/>
        </authorList>
    </citation>
    <scope>NUCLEOTIDE SEQUENCE</scope>
    <source>
        <strain evidence="2">CBHHK200</strain>
    </source>
</reference>
<feature type="region of interest" description="Disordered" evidence="1">
    <location>
        <begin position="1069"/>
        <end position="1174"/>
    </location>
</feature>
<dbReference type="AlphaFoldDB" id="A0AAD6WS86"/>
<dbReference type="Proteomes" id="UP001218188">
    <property type="component" value="Unassembled WGS sequence"/>
</dbReference>
<comment type="caution">
    <text evidence="2">The sequence shown here is derived from an EMBL/GenBank/DDBJ whole genome shotgun (WGS) entry which is preliminary data.</text>
</comment>
<protein>
    <submittedName>
        <fullName evidence="2">Uncharacterized protein</fullName>
    </submittedName>
</protein>
<proteinExistence type="predicted"/>
<evidence type="ECO:0000313" key="3">
    <source>
        <dbReference type="Proteomes" id="UP001218188"/>
    </source>
</evidence>
<gene>
    <name evidence="2" type="ORF">C8F04DRAFT_1313485</name>
</gene>
<accession>A0AAD6WS86</accession>
<sequence>MTEAEREMWQDYELNGANFSAGDPIEKPEMREQQLRKEAEIFGLWNPEATANKLGFGCENTDGEENEDEDWLAEIIRNADLSDLEPQENQNPGQGVRPENKYFPYATKMLFLLDILDNLPRLHVSSSLMRVFLWFLKAIGCKDVPSFDHLRRVQKELRAQCGIPSIPCKSPMGNVFYMNDPRAIIAKVGAPILNTFSYSQVSFLKDWANPTTRELIHVYPEIPEDGVIREIWHADKWRKNMDLDILSPMYDAGLRHYYVNEVARLGDGRVVIPIRWVKFRGRVYADAFGVSFDDQNLATINDETTIFICAEDLTDNYYDLEQSGTIPKWGASTMDAGRPSRMPNPKREIAKGRPLYSSFVSYFADDVSGNKSKSWNKHWNAYMTHQNLPRKLLQQEFHVHFVSTSPNATVSEQFLEFKAAVEQTHEEPIEVLDESGNATCFCIHCNAGFSDNPMQSEVASHIGGKGNCFCRKCRVGGNQKEKATDEGYHALFEAGVPRTKEYIILELEKQVKLACSGVVKPVKDLQTATGVKDTYTQFWIDGLISRFKEMRKDEPNRSADEIRDELVQWTVDNRDSIYSGFLTMKGFDPAKDTPIELLHTILLGIIKYIWHITHTPWSADTSCAMNNLLSWLCAGGSDNIFASLRGRAVGGWWVASSMISDTGLAEFSRSQTLAQTSVFHVHGLVTDDYFTAWKAAGELSALLWVSEIRNPAQYRQDLKIAVANVLDIFATIDPSKIITKIKYHLLVHAADEDVVQFGPLIGVATELFESFNGVFRLCSVLSNHLAPSRDIAVQLGDQEGLKHRLTGGRWPIGEDGRWERAGSGVRQFMAEHPVLQMLMGWTEPSSMKHEEFKLVSAKRGEGPRPTFQLKSTTAAKAVNYGLFDANSTWNKCSFVISESLDECSLGSWVFATSPTAADSIISGRISDILVDAGDKVLVVLELFQVLSARDEIFGMPVLVRRDSEVTFSIVPAKGIKFKFNVQHDCTSAKCEASGQRLRMQERVESDQIDHFIIHEPLDRFFINMHAFHNAHFLRATLPRSLVAPIPLFPDREAKHLELAAQLRDKVASRKASLARKRKRPEDDGDEEEVEPRPRKTQKKAPEKQSKKTAGPILPPAHFMVATRTRRTIQLTEKARAAQEAAKAAQEAEESENEEDDSELETDKGYLDSDGDYSD</sequence>
<evidence type="ECO:0000256" key="1">
    <source>
        <dbReference type="SAM" id="MobiDB-lite"/>
    </source>
</evidence>
<keyword evidence="3" id="KW-1185">Reference proteome</keyword>
<dbReference type="EMBL" id="JARJCM010000226">
    <property type="protein sequence ID" value="KAJ7021666.1"/>
    <property type="molecule type" value="Genomic_DNA"/>
</dbReference>
<dbReference type="PANTHER" id="PTHR31912">
    <property type="entry name" value="IP13529P"/>
    <property type="match status" value="1"/>
</dbReference>
<feature type="compositionally biased region" description="Acidic residues" evidence="1">
    <location>
        <begin position="1146"/>
        <end position="1159"/>
    </location>
</feature>
<dbReference type="PANTHER" id="PTHR31912:SF34">
    <property type="entry name" value="NOTOCHORD-RELATED PROTEIN"/>
    <property type="match status" value="1"/>
</dbReference>
<organism evidence="2 3">
    <name type="scientific">Mycena alexandri</name>
    <dbReference type="NCBI Taxonomy" id="1745969"/>
    <lineage>
        <taxon>Eukaryota</taxon>
        <taxon>Fungi</taxon>
        <taxon>Dikarya</taxon>
        <taxon>Basidiomycota</taxon>
        <taxon>Agaricomycotina</taxon>
        <taxon>Agaricomycetes</taxon>
        <taxon>Agaricomycetidae</taxon>
        <taxon>Agaricales</taxon>
        <taxon>Marasmiineae</taxon>
        <taxon>Mycenaceae</taxon>
        <taxon>Mycena</taxon>
    </lineage>
</organism>
<name>A0AAD6WS86_9AGAR</name>
<evidence type="ECO:0000313" key="2">
    <source>
        <dbReference type="EMBL" id="KAJ7021666.1"/>
    </source>
</evidence>